<evidence type="ECO:0000256" key="3">
    <source>
        <dbReference type="ARBA" id="ARBA00023163"/>
    </source>
</evidence>
<dbReference type="AlphaFoldDB" id="A0A1Q8CMH5"/>
<keyword evidence="6" id="KW-1185">Reference proteome</keyword>
<dbReference type="GO" id="GO:0003677">
    <property type="term" value="F:DNA binding"/>
    <property type="evidence" value="ECO:0007669"/>
    <property type="project" value="UniProtKB-KW"/>
</dbReference>
<feature type="domain" description="HTH luxR-type" evidence="4">
    <location>
        <begin position="144"/>
        <end position="209"/>
    </location>
</feature>
<dbReference type="PROSITE" id="PS50043">
    <property type="entry name" value="HTH_LUXR_2"/>
    <property type="match status" value="1"/>
</dbReference>
<dbReference type="OrthoDB" id="4309410at2"/>
<dbReference type="InterPro" id="IPR016032">
    <property type="entry name" value="Sig_transdc_resp-reg_C-effctor"/>
</dbReference>
<organism evidence="5 6">
    <name type="scientific">Actinophytocola xanthii</name>
    <dbReference type="NCBI Taxonomy" id="1912961"/>
    <lineage>
        <taxon>Bacteria</taxon>
        <taxon>Bacillati</taxon>
        <taxon>Actinomycetota</taxon>
        <taxon>Actinomycetes</taxon>
        <taxon>Pseudonocardiales</taxon>
        <taxon>Pseudonocardiaceae</taxon>
    </lineage>
</organism>
<dbReference type="Proteomes" id="UP000185596">
    <property type="component" value="Unassembled WGS sequence"/>
</dbReference>
<dbReference type="PANTHER" id="PTHR43214:SF24">
    <property type="entry name" value="TRANSCRIPTIONAL REGULATORY PROTEIN NARL-RELATED"/>
    <property type="match status" value="1"/>
</dbReference>
<dbReference type="Pfam" id="PF00196">
    <property type="entry name" value="GerE"/>
    <property type="match status" value="1"/>
</dbReference>
<proteinExistence type="predicted"/>
<keyword evidence="2" id="KW-0238">DNA-binding</keyword>
<evidence type="ECO:0000313" key="6">
    <source>
        <dbReference type="Proteomes" id="UP000185596"/>
    </source>
</evidence>
<evidence type="ECO:0000256" key="2">
    <source>
        <dbReference type="ARBA" id="ARBA00023125"/>
    </source>
</evidence>
<evidence type="ECO:0000259" key="4">
    <source>
        <dbReference type="PROSITE" id="PS50043"/>
    </source>
</evidence>
<comment type="caution">
    <text evidence="5">The sequence shown here is derived from an EMBL/GenBank/DDBJ whole genome shotgun (WGS) entry which is preliminary data.</text>
</comment>
<dbReference type="PANTHER" id="PTHR43214">
    <property type="entry name" value="TWO-COMPONENT RESPONSE REGULATOR"/>
    <property type="match status" value="1"/>
</dbReference>
<dbReference type="Gene3D" id="3.40.50.2300">
    <property type="match status" value="1"/>
</dbReference>
<dbReference type="RefSeq" id="WP_075127567.1">
    <property type="nucleotide sequence ID" value="NZ_MSIE01000040.1"/>
</dbReference>
<evidence type="ECO:0000256" key="1">
    <source>
        <dbReference type="ARBA" id="ARBA00023015"/>
    </source>
</evidence>
<name>A0A1Q8CMH5_9PSEU</name>
<dbReference type="SUPFAM" id="SSF46894">
    <property type="entry name" value="C-terminal effector domain of the bipartite response regulators"/>
    <property type="match status" value="1"/>
</dbReference>
<dbReference type="STRING" id="1912961.BU204_21790"/>
<keyword evidence="3" id="KW-0804">Transcription</keyword>
<dbReference type="GO" id="GO:0006355">
    <property type="term" value="P:regulation of DNA-templated transcription"/>
    <property type="evidence" value="ECO:0007669"/>
    <property type="project" value="InterPro"/>
</dbReference>
<dbReference type="SMART" id="SM00421">
    <property type="entry name" value="HTH_LUXR"/>
    <property type="match status" value="1"/>
</dbReference>
<dbReference type="InterPro" id="IPR039420">
    <property type="entry name" value="WalR-like"/>
</dbReference>
<accession>A0A1Q8CMH5</accession>
<keyword evidence="1" id="KW-0805">Transcription regulation</keyword>
<dbReference type="InterPro" id="IPR000792">
    <property type="entry name" value="Tscrpt_reg_LuxR_C"/>
</dbReference>
<dbReference type="EMBL" id="MSIE01000040">
    <property type="protein sequence ID" value="OLF15554.1"/>
    <property type="molecule type" value="Genomic_DNA"/>
</dbReference>
<dbReference type="CDD" id="cd06170">
    <property type="entry name" value="LuxR_C_like"/>
    <property type="match status" value="1"/>
</dbReference>
<protein>
    <recommendedName>
        <fullName evidence="4">HTH luxR-type domain-containing protein</fullName>
    </recommendedName>
</protein>
<dbReference type="PRINTS" id="PR00038">
    <property type="entry name" value="HTHLUXR"/>
</dbReference>
<evidence type="ECO:0000313" key="5">
    <source>
        <dbReference type="EMBL" id="OLF15554.1"/>
    </source>
</evidence>
<reference evidence="5 6" key="1">
    <citation type="submission" date="2016-12" db="EMBL/GenBank/DDBJ databases">
        <title>The draft genome sequence of Actinophytocola sp. 11-183.</title>
        <authorList>
            <person name="Wang W."/>
            <person name="Yuan L."/>
        </authorList>
    </citation>
    <scope>NUCLEOTIDE SEQUENCE [LARGE SCALE GENOMIC DNA]</scope>
    <source>
        <strain evidence="5 6">11-183</strain>
    </source>
</reference>
<sequence length="211" mass="21816">MVRAEVVALDPVLGTPVAEALRACPEVEPTSPEEPAQVAVVVVDRMGDGALGLVTATLGARHRPRVVLVAPELSPAEARRAVAAGVSGLLRTGEASAARLGGAVLAAAGGDCAMSAGMLEELVGWGVGLRPPVSSVREGADGSAGPRGSVLTERERAVLRLVAEGHETGEIARRLCYSTRTVTGVVHGITRRFRLRNRAHAVAFTLREGLL</sequence>
<gene>
    <name evidence="5" type="ORF">BU204_21790</name>
</gene>